<accession>A0A8S2IJI2</accession>
<reference evidence="3" key="1">
    <citation type="submission" date="2021-02" db="EMBL/GenBank/DDBJ databases">
        <authorList>
            <person name="Nowell W R."/>
        </authorList>
    </citation>
    <scope>NUCLEOTIDE SEQUENCE</scope>
</reference>
<feature type="non-terminal residue" evidence="3">
    <location>
        <position position="1"/>
    </location>
</feature>
<gene>
    <name evidence="2" type="ORF">OVA965_LOCUS13571</name>
    <name evidence="3" type="ORF">TMI583_LOCUS13574</name>
</gene>
<dbReference type="Proteomes" id="UP000682733">
    <property type="component" value="Unassembled WGS sequence"/>
</dbReference>
<proteinExistence type="predicted"/>
<evidence type="ECO:0000313" key="3">
    <source>
        <dbReference type="EMBL" id="CAF3751348.1"/>
    </source>
</evidence>
<comment type="caution">
    <text evidence="3">The sequence shown here is derived from an EMBL/GenBank/DDBJ whole genome shotgun (WGS) entry which is preliminary data.</text>
</comment>
<dbReference type="EMBL" id="CAJNOK010005676">
    <property type="protein sequence ID" value="CAF0980737.1"/>
    <property type="molecule type" value="Genomic_DNA"/>
</dbReference>
<feature type="compositionally biased region" description="Acidic residues" evidence="1">
    <location>
        <begin position="13"/>
        <end position="25"/>
    </location>
</feature>
<dbReference type="Proteomes" id="UP000677228">
    <property type="component" value="Unassembled WGS sequence"/>
</dbReference>
<evidence type="ECO:0000313" key="4">
    <source>
        <dbReference type="Proteomes" id="UP000682733"/>
    </source>
</evidence>
<sequence length="333" mass="37054">MSSSDSEASLNDNNDDESDQQEEQPVELNKNSEWLMKLIQSVQPSEAGLGIAPLSVLKEVQSELVQLKAVTSDKEKLSDETRKQLRHRFLQPWTELTTTCVSITLIDQASICECFDTVSSIYAIAIPVFRDLFKGYKAGDSQSRLLAGLAMLDLPHIPVFLNADGESPGELMNYAKVYRILSIACPTSPLISSDAIATLHNRVKLFVILKNRVDQRIASTNENSMGTNTTRILSFFWNLSDRTIVVPILIEAGLHKSAISWLSQSDKVSNKQCRAFIATLYNLARHDDGADELNRHEAIEAIKRFQSTVPENVNGLHCVIQLWVLPLAEGVKT</sequence>
<name>A0A8S2IJI2_9BILA</name>
<protein>
    <submittedName>
        <fullName evidence="3">Uncharacterized protein</fullName>
    </submittedName>
</protein>
<dbReference type="AlphaFoldDB" id="A0A8S2IJI2"/>
<evidence type="ECO:0000313" key="2">
    <source>
        <dbReference type="EMBL" id="CAF0980737.1"/>
    </source>
</evidence>
<feature type="region of interest" description="Disordered" evidence="1">
    <location>
        <begin position="1"/>
        <end position="27"/>
    </location>
</feature>
<organism evidence="3 4">
    <name type="scientific">Didymodactylos carnosus</name>
    <dbReference type="NCBI Taxonomy" id="1234261"/>
    <lineage>
        <taxon>Eukaryota</taxon>
        <taxon>Metazoa</taxon>
        <taxon>Spiralia</taxon>
        <taxon>Gnathifera</taxon>
        <taxon>Rotifera</taxon>
        <taxon>Eurotatoria</taxon>
        <taxon>Bdelloidea</taxon>
        <taxon>Philodinida</taxon>
        <taxon>Philodinidae</taxon>
        <taxon>Didymodactylos</taxon>
    </lineage>
</organism>
<evidence type="ECO:0000256" key="1">
    <source>
        <dbReference type="SAM" id="MobiDB-lite"/>
    </source>
</evidence>
<feature type="compositionally biased region" description="Low complexity" evidence="1">
    <location>
        <begin position="1"/>
        <end position="12"/>
    </location>
</feature>
<dbReference type="EMBL" id="CAJOBA010005682">
    <property type="protein sequence ID" value="CAF3751348.1"/>
    <property type="molecule type" value="Genomic_DNA"/>
</dbReference>